<dbReference type="OrthoDB" id="408631at2759"/>
<dbReference type="EMBL" id="QCYY01003931">
    <property type="protein sequence ID" value="ROT61912.1"/>
    <property type="molecule type" value="Genomic_DNA"/>
</dbReference>
<dbReference type="Proteomes" id="UP000283509">
    <property type="component" value="Unassembled WGS sequence"/>
</dbReference>
<dbReference type="Gene3D" id="3.40.50.1820">
    <property type="entry name" value="alpha/beta hydrolase"/>
    <property type="match status" value="1"/>
</dbReference>
<dbReference type="PANTHER" id="PTHR43142:SF12">
    <property type="entry name" value="CARBOXYLESTERASE TYPE B DOMAIN-CONTAINING PROTEIN-RELATED"/>
    <property type="match status" value="1"/>
</dbReference>
<organism evidence="4 5">
    <name type="scientific">Penaeus vannamei</name>
    <name type="common">Whiteleg shrimp</name>
    <name type="synonym">Litopenaeus vannamei</name>
    <dbReference type="NCBI Taxonomy" id="6689"/>
    <lineage>
        <taxon>Eukaryota</taxon>
        <taxon>Metazoa</taxon>
        <taxon>Ecdysozoa</taxon>
        <taxon>Arthropoda</taxon>
        <taxon>Crustacea</taxon>
        <taxon>Multicrustacea</taxon>
        <taxon>Malacostraca</taxon>
        <taxon>Eumalacostraca</taxon>
        <taxon>Eucarida</taxon>
        <taxon>Decapoda</taxon>
        <taxon>Dendrobranchiata</taxon>
        <taxon>Penaeoidea</taxon>
        <taxon>Penaeidae</taxon>
        <taxon>Penaeus</taxon>
    </lineage>
</organism>
<dbReference type="PROSITE" id="PS01173">
    <property type="entry name" value="LIPASE_GDXG_HIS"/>
    <property type="match status" value="1"/>
</dbReference>
<dbReference type="AlphaFoldDB" id="A0A3R7LQS3"/>
<dbReference type="Pfam" id="PF00135">
    <property type="entry name" value="COesterase"/>
    <property type="match status" value="1"/>
</dbReference>
<dbReference type="InterPro" id="IPR002168">
    <property type="entry name" value="Lipase_GDXG_HIS_AS"/>
</dbReference>
<feature type="domain" description="Carboxylesterase type B" evidence="3">
    <location>
        <begin position="225"/>
        <end position="399"/>
    </location>
</feature>
<dbReference type="InterPro" id="IPR029058">
    <property type="entry name" value="AB_hydrolase_fold"/>
</dbReference>
<evidence type="ECO:0000256" key="2">
    <source>
        <dbReference type="ARBA" id="ARBA00023180"/>
    </source>
</evidence>
<dbReference type="SUPFAM" id="SSF53474">
    <property type="entry name" value="alpha/beta-Hydrolases"/>
    <property type="match status" value="1"/>
</dbReference>
<reference evidence="4 5" key="1">
    <citation type="submission" date="2018-04" db="EMBL/GenBank/DDBJ databases">
        <authorList>
            <person name="Zhang X."/>
            <person name="Yuan J."/>
            <person name="Li F."/>
            <person name="Xiang J."/>
        </authorList>
    </citation>
    <scope>NUCLEOTIDE SEQUENCE [LARGE SCALE GENOMIC DNA]</scope>
    <source>
        <tissue evidence="4">Muscle</tissue>
    </source>
</reference>
<evidence type="ECO:0000256" key="1">
    <source>
        <dbReference type="ARBA" id="ARBA00010515"/>
    </source>
</evidence>
<accession>A0A3R7LQS3</accession>
<gene>
    <name evidence="4" type="ORF">C7M84_020259</name>
</gene>
<dbReference type="GO" id="GO:0016787">
    <property type="term" value="F:hydrolase activity"/>
    <property type="evidence" value="ECO:0007669"/>
    <property type="project" value="InterPro"/>
</dbReference>
<sequence length="432" mass="46112">MIVTPITTLNSSLFFSFFPIYPSLPTSPPYPHPLPIPPPLSPPPRLHPSFLPHILPIPPYFSSLSPPHPPLSPLHLYHPLSTSSPTPPLSLLPFLLHAFTLLPIPPSFFGLHPHPFSPSLPTSPPYSNPTPPSLPLSHPLTPSLFHPLSLPHLPHPSLPLLLSPPRLHPLPIPPSFFPHTLPIPLYLSSLSPHAFTTLSPHPHPLPIPPSLSPHALTPSPSPQPHRVSVGLPVLVYLHGGGYHGGSGESAPPHALLNEEIVLVVLQYRLGVLGFLSTEDDVIPGNFGLKDQTLGLRWVQRNIANFGGDPRRVTLLGQGAGAASAHLQMLSSKSFGLFSRVILQSGTALCPWALGGAHKQVADYTARLVGCSSDLGAHHLLQCLQAVPAGKLVHTIAEYFSNTYSPSLEEAAGEEVHQGCEAKSAEGGVTDAA</sequence>
<keyword evidence="2" id="KW-0325">Glycoprotein</keyword>
<dbReference type="InterPro" id="IPR002018">
    <property type="entry name" value="CarbesteraseB"/>
</dbReference>
<dbReference type="PANTHER" id="PTHR43142">
    <property type="entry name" value="CARBOXYLIC ESTER HYDROLASE"/>
    <property type="match status" value="1"/>
</dbReference>
<proteinExistence type="inferred from homology"/>
<name>A0A3R7LQS3_PENVA</name>
<protein>
    <submittedName>
        <fullName evidence="4">JHE-like carboxylesterase 1</fullName>
    </submittedName>
</protein>
<evidence type="ECO:0000259" key="3">
    <source>
        <dbReference type="Pfam" id="PF00135"/>
    </source>
</evidence>
<reference evidence="4 5" key="2">
    <citation type="submission" date="2019-01" db="EMBL/GenBank/DDBJ databases">
        <title>The decoding of complex shrimp genome reveals the adaptation for benthos swimmer, frequently molting mechanism and breeding impact on genome.</title>
        <authorList>
            <person name="Sun Y."/>
            <person name="Gao Y."/>
            <person name="Yu Y."/>
        </authorList>
    </citation>
    <scope>NUCLEOTIDE SEQUENCE [LARGE SCALE GENOMIC DNA]</scope>
    <source>
        <tissue evidence="4">Muscle</tissue>
    </source>
</reference>
<comment type="caution">
    <text evidence="4">The sequence shown here is derived from an EMBL/GenBank/DDBJ whole genome shotgun (WGS) entry which is preliminary data.</text>
</comment>
<keyword evidence="5" id="KW-1185">Reference proteome</keyword>
<evidence type="ECO:0000313" key="4">
    <source>
        <dbReference type="EMBL" id="ROT61912.1"/>
    </source>
</evidence>
<comment type="similarity">
    <text evidence="1">Belongs to the 'GDXG' lipolytic enzyme family.</text>
</comment>
<evidence type="ECO:0000313" key="5">
    <source>
        <dbReference type="Proteomes" id="UP000283509"/>
    </source>
</evidence>